<dbReference type="RefSeq" id="WP_111297213.1">
    <property type="nucleotide sequence ID" value="NZ_QKZV01000013.1"/>
</dbReference>
<comment type="caution">
    <text evidence="2">The sequence shown here is derived from an EMBL/GenBank/DDBJ whole genome shotgun (WGS) entry which is preliminary data.</text>
</comment>
<protein>
    <submittedName>
        <fullName evidence="2">Bacteriocin-like protein</fullName>
    </submittedName>
</protein>
<gene>
    <name evidence="2" type="ORF">LX80_02730</name>
</gene>
<evidence type="ECO:0000313" key="3">
    <source>
        <dbReference type="Proteomes" id="UP000249720"/>
    </source>
</evidence>
<evidence type="ECO:0000256" key="1">
    <source>
        <dbReference type="SAM" id="MobiDB-lite"/>
    </source>
</evidence>
<dbReference type="InterPro" id="IPR010133">
    <property type="entry name" value="Bacteriocin_signal_seq"/>
</dbReference>
<keyword evidence="3" id="KW-1185">Reference proteome</keyword>
<feature type="region of interest" description="Disordered" evidence="1">
    <location>
        <begin position="1"/>
        <end position="20"/>
    </location>
</feature>
<sequence>MKQLTKEEMKQIKGGSDSCNQECPAGSGRVQLAQLLRALQVHAQELYVIRNRYLIIIMHVPKI</sequence>
<proteinExistence type="predicted"/>
<feature type="compositionally biased region" description="Basic and acidic residues" evidence="1">
    <location>
        <begin position="1"/>
        <end position="11"/>
    </location>
</feature>
<evidence type="ECO:0000313" key="2">
    <source>
        <dbReference type="EMBL" id="PZX59483.1"/>
    </source>
</evidence>
<accession>A0A2W7REZ5</accession>
<reference evidence="2 3" key="1">
    <citation type="submission" date="2018-06" db="EMBL/GenBank/DDBJ databases">
        <title>Genomic Encyclopedia of Archaeal and Bacterial Type Strains, Phase II (KMG-II): from individual species to whole genera.</title>
        <authorList>
            <person name="Goeker M."/>
        </authorList>
    </citation>
    <scope>NUCLEOTIDE SEQUENCE [LARGE SCALE GENOMIC DNA]</scope>
    <source>
        <strain evidence="2 3">DSM 23241</strain>
    </source>
</reference>
<dbReference type="EMBL" id="QKZV01000013">
    <property type="protein sequence ID" value="PZX59483.1"/>
    <property type="molecule type" value="Genomic_DNA"/>
</dbReference>
<dbReference type="NCBIfam" id="TIGR01847">
    <property type="entry name" value="bacteriocin_sig"/>
    <property type="match status" value="1"/>
</dbReference>
<dbReference type="AlphaFoldDB" id="A0A2W7REZ5"/>
<name>A0A2W7REZ5_9BACT</name>
<dbReference type="Proteomes" id="UP000249720">
    <property type="component" value="Unassembled WGS sequence"/>
</dbReference>
<organism evidence="2 3">
    <name type="scientific">Hydrotalea sandarakina</name>
    <dbReference type="NCBI Taxonomy" id="1004304"/>
    <lineage>
        <taxon>Bacteria</taxon>
        <taxon>Pseudomonadati</taxon>
        <taxon>Bacteroidota</taxon>
        <taxon>Chitinophagia</taxon>
        <taxon>Chitinophagales</taxon>
        <taxon>Chitinophagaceae</taxon>
        <taxon>Hydrotalea</taxon>
    </lineage>
</organism>